<dbReference type="InterPro" id="IPR036116">
    <property type="entry name" value="FN3_sf"/>
</dbReference>
<evidence type="ECO:0000256" key="1">
    <source>
        <dbReference type="ARBA" id="ARBA00022729"/>
    </source>
</evidence>
<dbReference type="Pfam" id="PF20009">
    <property type="entry name" value="GEVED"/>
    <property type="match status" value="2"/>
</dbReference>
<keyword evidence="1 3" id="KW-0732">Signal</keyword>
<dbReference type="SUPFAM" id="SSF49265">
    <property type="entry name" value="Fibronectin type III"/>
    <property type="match status" value="2"/>
</dbReference>
<keyword evidence="6" id="KW-1185">Reference proteome</keyword>
<dbReference type="NCBIfam" id="TIGR04183">
    <property type="entry name" value="Por_Secre_tail"/>
    <property type="match status" value="1"/>
</dbReference>
<dbReference type="CDD" id="cd00063">
    <property type="entry name" value="FN3"/>
    <property type="match status" value="2"/>
</dbReference>
<evidence type="ECO:0000256" key="2">
    <source>
        <dbReference type="ARBA" id="ARBA00022737"/>
    </source>
</evidence>
<dbReference type="Gene3D" id="2.60.40.10">
    <property type="entry name" value="Immunoglobulins"/>
    <property type="match status" value="2"/>
</dbReference>
<feature type="domain" description="Fibronectin type-III" evidence="4">
    <location>
        <begin position="412"/>
        <end position="503"/>
    </location>
</feature>
<reference evidence="5 6" key="1">
    <citation type="submission" date="2019-02" db="EMBL/GenBank/DDBJ databases">
        <title>Genome sequence of the sea-ice species Brumimicrobium glaciale.</title>
        <authorList>
            <person name="Bowman J.P."/>
        </authorList>
    </citation>
    <scope>NUCLEOTIDE SEQUENCE [LARGE SCALE GENOMIC DNA]</scope>
    <source>
        <strain evidence="5 6">IC156</strain>
    </source>
</reference>
<dbReference type="Proteomes" id="UP000293952">
    <property type="component" value="Unassembled WGS sequence"/>
</dbReference>
<evidence type="ECO:0000313" key="6">
    <source>
        <dbReference type="Proteomes" id="UP000293952"/>
    </source>
</evidence>
<dbReference type="Pfam" id="PF18962">
    <property type="entry name" value="Por_Secre_tail"/>
    <property type="match status" value="1"/>
</dbReference>
<dbReference type="InterPro" id="IPR013783">
    <property type="entry name" value="Ig-like_fold"/>
</dbReference>
<evidence type="ECO:0000313" key="5">
    <source>
        <dbReference type="EMBL" id="RYM33787.1"/>
    </source>
</evidence>
<dbReference type="PANTHER" id="PTHR13817">
    <property type="entry name" value="TITIN"/>
    <property type="match status" value="1"/>
</dbReference>
<dbReference type="InterPro" id="IPR003961">
    <property type="entry name" value="FN3_dom"/>
</dbReference>
<gene>
    <name evidence="5" type="ORF">ERX46_07405</name>
</gene>
<dbReference type="InterPro" id="IPR026444">
    <property type="entry name" value="Secre_tail"/>
</dbReference>
<feature type="domain" description="Fibronectin type-III" evidence="4">
    <location>
        <begin position="176"/>
        <end position="266"/>
    </location>
</feature>
<protein>
    <submittedName>
        <fullName evidence="5">T9SS type A sorting domain-containing protein</fullName>
    </submittedName>
</protein>
<sequence length="591" mass="63417">MKKSLLNGVLIFAAAFWSLNVNSQYCNYSSTSNQEYINSFETTGGIPNILNLNTGIGATSIGYSDFTAMSVGGFEGQTINFTIAMNSSNGQYGYSIYIDWNNDFTFGTAEKVYGTTAQGVSPFSNSFSVPSGQAVGQYRMRVIGDWIDPSPGPCGSTYSEAEDYTFDVTASPNCLPPTALVVSNGTPTTIDFGWTEMNSANAWEVEYGAYGYPQGSGTSVSVTTSNSYTMNITAGVEYDFYVRSICSAGSSSNWAGPYEFRYCDVSTTYQGDHLTDVNSMGALVDLSYSTTTYPAGGYVDETAQLFTSYEGQTFDITTEYMGGGNGVNIWVDWNLNNVFEASEVVATLADANPSKTLSVTIPIGTALGEYRMRIRSENGATANPSPCGSVLFGSAIDFNLTIDLDPGFVCAIPTDVIAANITGTTLDLSWTENGAATLWNIEYGLNGFTPGTGTVINGANSNPYSISGLTPETQYQFYVQADCQAGGTSDWSYPLGFVLTGEDVSLESEFLMDVSVFPNPASSIITVVNPSNSSALKIEISDMNGRIVLVENKALNNAKEATLVIDQLEKGIYTLRVHNNEGQKNFKIVKK</sequence>
<dbReference type="InterPro" id="IPR050964">
    <property type="entry name" value="Striated_Muscle_Regulatory"/>
</dbReference>
<dbReference type="EMBL" id="SETE01000003">
    <property type="protein sequence ID" value="RYM33787.1"/>
    <property type="molecule type" value="Genomic_DNA"/>
</dbReference>
<comment type="caution">
    <text evidence="5">The sequence shown here is derived from an EMBL/GenBank/DDBJ whole genome shotgun (WGS) entry which is preliminary data.</text>
</comment>
<accession>A0A4Q4KM21</accession>
<dbReference type="SMART" id="SM00060">
    <property type="entry name" value="FN3"/>
    <property type="match status" value="2"/>
</dbReference>
<dbReference type="AlphaFoldDB" id="A0A4Q4KM21"/>
<organism evidence="5 6">
    <name type="scientific">Brumimicrobium glaciale</name>
    <dbReference type="NCBI Taxonomy" id="200475"/>
    <lineage>
        <taxon>Bacteria</taxon>
        <taxon>Pseudomonadati</taxon>
        <taxon>Bacteroidota</taxon>
        <taxon>Flavobacteriia</taxon>
        <taxon>Flavobacteriales</taxon>
        <taxon>Crocinitomicaceae</taxon>
        <taxon>Brumimicrobium</taxon>
    </lineage>
</organism>
<evidence type="ECO:0000259" key="4">
    <source>
        <dbReference type="PROSITE" id="PS50853"/>
    </source>
</evidence>
<evidence type="ECO:0000256" key="3">
    <source>
        <dbReference type="SAM" id="SignalP"/>
    </source>
</evidence>
<dbReference type="PANTHER" id="PTHR13817:SF73">
    <property type="entry name" value="FIBRONECTIN TYPE-III DOMAIN-CONTAINING PROTEIN"/>
    <property type="match status" value="1"/>
</dbReference>
<dbReference type="RefSeq" id="WP_130093228.1">
    <property type="nucleotide sequence ID" value="NZ_SETE01000003.1"/>
</dbReference>
<name>A0A4Q4KM21_9FLAO</name>
<dbReference type="InterPro" id="IPR045474">
    <property type="entry name" value="GEVED"/>
</dbReference>
<proteinExistence type="predicted"/>
<feature type="chain" id="PRO_5020465410" evidence="3">
    <location>
        <begin position="24"/>
        <end position="591"/>
    </location>
</feature>
<dbReference type="Pfam" id="PF00041">
    <property type="entry name" value="fn3"/>
    <property type="match status" value="1"/>
</dbReference>
<dbReference type="PROSITE" id="PS50853">
    <property type="entry name" value="FN3"/>
    <property type="match status" value="2"/>
</dbReference>
<keyword evidence="2" id="KW-0677">Repeat</keyword>
<dbReference type="Gene3D" id="2.60.40.3080">
    <property type="match status" value="1"/>
</dbReference>
<dbReference type="OrthoDB" id="1401747at2"/>
<feature type="signal peptide" evidence="3">
    <location>
        <begin position="1"/>
        <end position="23"/>
    </location>
</feature>